<feature type="compositionally biased region" description="Polar residues" evidence="1">
    <location>
        <begin position="1"/>
        <end position="12"/>
    </location>
</feature>
<reference evidence="2" key="2">
    <citation type="submission" date="2020-09" db="EMBL/GenBank/DDBJ databases">
        <authorList>
            <person name="Sun Q."/>
            <person name="Zhou Y."/>
        </authorList>
    </citation>
    <scope>NUCLEOTIDE SEQUENCE</scope>
    <source>
        <strain evidence="2">CGMCC 1.16548</strain>
    </source>
</reference>
<reference evidence="2" key="1">
    <citation type="journal article" date="2014" name="Int. J. Syst. Evol. Microbiol.">
        <title>Complete genome sequence of Corynebacterium casei LMG S-19264T (=DSM 44701T), isolated from a smear-ripened cheese.</title>
        <authorList>
            <consortium name="US DOE Joint Genome Institute (JGI-PGF)"/>
            <person name="Walter F."/>
            <person name="Albersmeier A."/>
            <person name="Kalinowski J."/>
            <person name="Ruckert C."/>
        </authorList>
    </citation>
    <scope>NUCLEOTIDE SEQUENCE</scope>
    <source>
        <strain evidence="2">CGMCC 1.16548</strain>
    </source>
</reference>
<dbReference type="AlphaFoldDB" id="A0A8J3E0V8"/>
<comment type="caution">
    <text evidence="2">The sequence shown here is derived from an EMBL/GenBank/DDBJ whole genome shotgun (WGS) entry which is preliminary data.</text>
</comment>
<gene>
    <name evidence="2" type="ORF">GCM10011600_00920</name>
</gene>
<proteinExistence type="predicted"/>
<evidence type="ECO:0000313" key="2">
    <source>
        <dbReference type="EMBL" id="GHF04374.1"/>
    </source>
</evidence>
<evidence type="ECO:0000313" key="3">
    <source>
        <dbReference type="Proteomes" id="UP000617531"/>
    </source>
</evidence>
<feature type="compositionally biased region" description="Basic and acidic residues" evidence="1">
    <location>
        <begin position="54"/>
        <end position="77"/>
    </location>
</feature>
<feature type="region of interest" description="Disordered" evidence="1">
    <location>
        <begin position="1"/>
        <end position="119"/>
    </location>
</feature>
<dbReference type="Proteomes" id="UP000617531">
    <property type="component" value="Unassembled WGS sequence"/>
</dbReference>
<keyword evidence="3" id="KW-1185">Reference proteome</keyword>
<evidence type="ECO:0000256" key="1">
    <source>
        <dbReference type="SAM" id="MobiDB-lite"/>
    </source>
</evidence>
<organism evidence="2 3">
    <name type="scientific">Pseudolysinimonas yzui</name>
    <dbReference type="NCBI Taxonomy" id="2708254"/>
    <lineage>
        <taxon>Bacteria</taxon>
        <taxon>Bacillati</taxon>
        <taxon>Actinomycetota</taxon>
        <taxon>Actinomycetes</taxon>
        <taxon>Micrococcales</taxon>
        <taxon>Microbacteriaceae</taxon>
        <taxon>Pseudolysinimonas</taxon>
    </lineage>
</organism>
<accession>A0A8J3E0V8</accession>
<protein>
    <submittedName>
        <fullName evidence="2">Uncharacterized protein</fullName>
    </submittedName>
</protein>
<dbReference type="EMBL" id="BNAI01000001">
    <property type="protein sequence ID" value="GHF04374.1"/>
    <property type="molecule type" value="Genomic_DNA"/>
</dbReference>
<name>A0A8J3E0V8_9MICO</name>
<sequence>MVPETNTQSPETTAREYPICDSKVDPDEMSLRIPSGYRRNPLPESNCGAQAEGMADHKEPTDHLPPADEREPDDERTTAGTPYPGGGAPDDAGGVSEETAAEPDEPRVHGMQKPPRSQF</sequence>